<feature type="transmembrane region" description="Helical" evidence="1">
    <location>
        <begin position="12"/>
        <end position="31"/>
    </location>
</feature>
<evidence type="ECO:0000256" key="1">
    <source>
        <dbReference type="SAM" id="Phobius"/>
    </source>
</evidence>
<feature type="transmembrane region" description="Helical" evidence="1">
    <location>
        <begin position="43"/>
        <end position="62"/>
    </location>
</feature>
<accession>A0A1H1NJH8</accession>
<feature type="transmembrane region" description="Helical" evidence="1">
    <location>
        <begin position="69"/>
        <end position="88"/>
    </location>
</feature>
<sequence length="131" mass="15073">MWRSVTQRWAQHRSTFQIMFVAVVALGMFFGMRPTPPFGSGQWLMTSFHMAGLLVCTLLSYLAFPRWRWWLRFGMMSGVGLSVEFVQYFHPTRSADLDDLFANTIGVVMGLVAIAMWQRRNGWNGLRAESS</sequence>
<keyword evidence="1" id="KW-1133">Transmembrane helix</keyword>
<dbReference type="Pfam" id="PF04892">
    <property type="entry name" value="VanZ"/>
    <property type="match status" value="1"/>
</dbReference>
<dbReference type="InterPro" id="IPR006976">
    <property type="entry name" value="VanZ-like"/>
</dbReference>
<feature type="transmembrane region" description="Helical" evidence="1">
    <location>
        <begin position="100"/>
        <end position="117"/>
    </location>
</feature>
<dbReference type="OrthoDB" id="6880939at2"/>
<dbReference type="AlphaFoldDB" id="A0A1H1NJH8"/>
<dbReference type="PANTHER" id="PTHR28008:SF1">
    <property type="entry name" value="DOMAIN PROTEIN, PUTATIVE (AFU_ORTHOLOGUE AFUA_3G10980)-RELATED"/>
    <property type="match status" value="1"/>
</dbReference>
<feature type="domain" description="VanZ-like" evidence="2">
    <location>
        <begin position="54"/>
        <end position="116"/>
    </location>
</feature>
<evidence type="ECO:0000313" key="3">
    <source>
        <dbReference type="EMBL" id="SDR98990.1"/>
    </source>
</evidence>
<dbReference type="EMBL" id="LT629736">
    <property type="protein sequence ID" value="SDR98990.1"/>
    <property type="molecule type" value="Genomic_DNA"/>
</dbReference>
<evidence type="ECO:0000313" key="4">
    <source>
        <dbReference type="Proteomes" id="UP000243207"/>
    </source>
</evidence>
<dbReference type="STRING" id="487184.SAMN05216421_0698"/>
<proteinExistence type="predicted"/>
<gene>
    <name evidence="3" type="ORF">SAMN05216421_0698</name>
</gene>
<organism evidence="3 4">
    <name type="scientific">Halopseudomonas xinjiangensis</name>
    <dbReference type="NCBI Taxonomy" id="487184"/>
    <lineage>
        <taxon>Bacteria</taxon>
        <taxon>Pseudomonadati</taxon>
        <taxon>Pseudomonadota</taxon>
        <taxon>Gammaproteobacteria</taxon>
        <taxon>Pseudomonadales</taxon>
        <taxon>Pseudomonadaceae</taxon>
        <taxon>Halopseudomonas</taxon>
    </lineage>
</organism>
<protein>
    <submittedName>
        <fullName evidence="3">VanZ like family protein</fullName>
    </submittedName>
</protein>
<evidence type="ECO:0000259" key="2">
    <source>
        <dbReference type="Pfam" id="PF04892"/>
    </source>
</evidence>
<keyword evidence="1" id="KW-0812">Transmembrane</keyword>
<dbReference type="PANTHER" id="PTHR28008">
    <property type="entry name" value="DOMAIN PROTEIN, PUTATIVE (AFU_ORTHOLOGUE AFUA_3G10980)-RELATED"/>
    <property type="match status" value="1"/>
</dbReference>
<dbReference type="Proteomes" id="UP000243207">
    <property type="component" value="Chromosome I"/>
</dbReference>
<keyword evidence="1" id="KW-0472">Membrane</keyword>
<dbReference type="RefSeq" id="WP_157718112.1">
    <property type="nucleotide sequence ID" value="NZ_LT629736.1"/>
</dbReference>
<dbReference type="NCBIfam" id="NF037970">
    <property type="entry name" value="vanZ_1"/>
    <property type="match status" value="1"/>
</dbReference>
<keyword evidence="4" id="KW-1185">Reference proteome</keyword>
<name>A0A1H1NJH8_9GAMM</name>
<reference evidence="4" key="1">
    <citation type="submission" date="2016-10" db="EMBL/GenBank/DDBJ databases">
        <authorList>
            <person name="Varghese N."/>
            <person name="Submissions S."/>
        </authorList>
    </citation>
    <scope>NUCLEOTIDE SEQUENCE [LARGE SCALE GENOMIC DNA]</scope>
    <source>
        <strain evidence="4">NRRL B-51270</strain>
    </source>
</reference>